<keyword evidence="4" id="KW-1185">Reference proteome</keyword>
<proteinExistence type="predicted"/>
<feature type="coiled-coil region" evidence="1">
    <location>
        <begin position="47"/>
        <end position="74"/>
    </location>
</feature>
<sequence>MFSFGTKTDPKTPKEELVEKLNEFAKLAKTIRSNITSLHGNLEFGDIADIAARKNEIQKKIEQLQKQTVETYKKYKNIDGEIDWSKYEPLATGEYAEKWEDIKKKITTEERIITNMWQGGHTHQNGPPPPTGNPHRNSTMIPPSNGEWTFEPTLKFDTTRYKLIQPFSGKYMEFLDFWDIFMDVVDKATNLSESAKFLYLKQKLDPDTKTRVEGFPASSYQEAKEDLLNYFLNPNFVKQNVLAHFRKIERVDNPRNIVKLRKLISETTSAWEKLKRAGVDDLSHEQFTDIVRGKFPQMITNNMVMMGWNVTIKEIIDTAKTVLQNNERTFLEESLHEKQPEENSCH</sequence>
<comment type="caution">
    <text evidence="3">The sequence shown here is derived from an EMBL/GenBank/DDBJ whole genome shotgun (WGS) entry which is preliminary data.</text>
</comment>
<dbReference type="InterPro" id="IPR005312">
    <property type="entry name" value="DUF1759"/>
</dbReference>
<evidence type="ECO:0000313" key="3">
    <source>
        <dbReference type="EMBL" id="KAH9510420.1"/>
    </source>
</evidence>
<reference evidence="3" key="1">
    <citation type="submission" date="2013-05" db="EMBL/GenBank/DDBJ databases">
        <authorList>
            <person name="Yim A.K.Y."/>
            <person name="Chan T.F."/>
            <person name="Ji K.M."/>
            <person name="Liu X.Y."/>
            <person name="Zhou J.W."/>
            <person name="Li R.Q."/>
            <person name="Yang K.Y."/>
            <person name="Li J."/>
            <person name="Li M."/>
            <person name="Law P.T.W."/>
            <person name="Wu Y.L."/>
            <person name="Cai Z.L."/>
            <person name="Qin H."/>
            <person name="Bao Y."/>
            <person name="Leung R.K.K."/>
            <person name="Ng P.K.S."/>
            <person name="Zou J."/>
            <person name="Zhong X.J."/>
            <person name="Ran P.X."/>
            <person name="Zhong N.S."/>
            <person name="Liu Z.G."/>
            <person name="Tsui S.K.W."/>
        </authorList>
    </citation>
    <scope>NUCLEOTIDE SEQUENCE</scope>
    <source>
        <strain evidence="3">Derf</strain>
        <tissue evidence="3">Whole organism</tissue>
    </source>
</reference>
<keyword evidence="1" id="KW-0175">Coiled coil</keyword>
<evidence type="ECO:0000256" key="2">
    <source>
        <dbReference type="SAM" id="MobiDB-lite"/>
    </source>
</evidence>
<dbReference type="AlphaFoldDB" id="A0A922HTZ4"/>
<organism evidence="3 4">
    <name type="scientific">Dermatophagoides farinae</name>
    <name type="common">American house dust mite</name>
    <dbReference type="NCBI Taxonomy" id="6954"/>
    <lineage>
        <taxon>Eukaryota</taxon>
        <taxon>Metazoa</taxon>
        <taxon>Ecdysozoa</taxon>
        <taxon>Arthropoda</taxon>
        <taxon>Chelicerata</taxon>
        <taxon>Arachnida</taxon>
        <taxon>Acari</taxon>
        <taxon>Acariformes</taxon>
        <taxon>Sarcoptiformes</taxon>
        <taxon>Astigmata</taxon>
        <taxon>Psoroptidia</taxon>
        <taxon>Analgoidea</taxon>
        <taxon>Pyroglyphidae</taxon>
        <taxon>Dermatophagoidinae</taxon>
        <taxon>Dermatophagoides</taxon>
    </lineage>
</organism>
<evidence type="ECO:0000256" key="1">
    <source>
        <dbReference type="SAM" id="Coils"/>
    </source>
</evidence>
<dbReference type="EMBL" id="ASGP02000004">
    <property type="protein sequence ID" value="KAH9510420.1"/>
    <property type="molecule type" value="Genomic_DNA"/>
</dbReference>
<evidence type="ECO:0000313" key="4">
    <source>
        <dbReference type="Proteomes" id="UP000790347"/>
    </source>
</evidence>
<name>A0A922HTZ4_DERFA</name>
<feature type="region of interest" description="Disordered" evidence="2">
    <location>
        <begin position="118"/>
        <end position="139"/>
    </location>
</feature>
<reference evidence="3" key="2">
    <citation type="journal article" date="2022" name="Res Sq">
        <title>Comparative Genomics Reveals Insights into the Divergent Evolution of Astigmatic Mites and Household Pest Adaptations.</title>
        <authorList>
            <person name="Xiong Q."/>
            <person name="Wan A.T.-Y."/>
            <person name="Liu X.-Y."/>
            <person name="Fung C.S.-H."/>
            <person name="Xiao X."/>
            <person name="Malainual N."/>
            <person name="Hou J."/>
            <person name="Wang L."/>
            <person name="Wang M."/>
            <person name="Yang K."/>
            <person name="Cui Y."/>
            <person name="Leung E."/>
            <person name="Nong W."/>
            <person name="Shin S.-K."/>
            <person name="Au S."/>
            <person name="Jeong K.Y."/>
            <person name="Chew F.T."/>
            <person name="Hui J."/>
            <person name="Leung T.F."/>
            <person name="Tungtrongchitr A."/>
            <person name="Zhong N."/>
            <person name="Liu Z."/>
            <person name="Tsui S."/>
        </authorList>
    </citation>
    <scope>NUCLEOTIDE SEQUENCE</scope>
    <source>
        <strain evidence="3">Derf</strain>
        <tissue evidence="3">Whole organism</tissue>
    </source>
</reference>
<dbReference type="Pfam" id="PF03564">
    <property type="entry name" value="DUF1759"/>
    <property type="match status" value="1"/>
</dbReference>
<protein>
    <submittedName>
        <fullName evidence="3">Succinate dehydrogenase assembly factor 2, mitochondrial</fullName>
    </submittedName>
</protein>
<dbReference type="Proteomes" id="UP000790347">
    <property type="component" value="Unassembled WGS sequence"/>
</dbReference>
<gene>
    <name evidence="3" type="primary">SDHAF2_2</name>
    <name evidence="3" type="ORF">DERF_008938</name>
</gene>
<accession>A0A922HTZ4</accession>